<keyword evidence="2" id="KW-1185">Reference proteome</keyword>
<dbReference type="SUPFAM" id="SSF47413">
    <property type="entry name" value="lambda repressor-like DNA-binding domains"/>
    <property type="match status" value="1"/>
</dbReference>
<dbReference type="RefSeq" id="WP_023510813.1">
    <property type="nucleotide sequence ID" value="NZ_AWTC01000013.1"/>
</dbReference>
<dbReference type="eggNOG" id="ENOG5033B3C">
    <property type="taxonomic scope" value="Bacteria"/>
</dbReference>
<comment type="caution">
    <text evidence="1">The sequence shown here is derived from an EMBL/GenBank/DDBJ whole genome shotgun (WGS) entry which is preliminary data.</text>
</comment>
<evidence type="ECO:0008006" key="3">
    <source>
        <dbReference type="Google" id="ProtNLM"/>
    </source>
</evidence>
<name>V6IVG7_9BACL</name>
<dbReference type="InterPro" id="IPR001387">
    <property type="entry name" value="Cro/C1-type_HTH"/>
</dbReference>
<evidence type="ECO:0000313" key="1">
    <source>
        <dbReference type="EMBL" id="EST11120.1"/>
    </source>
</evidence>
<protein>
    <recommendedName>
        <fullName evidence="3">XRE family transcriptional regulator</fullName>
    </recommendedName>
</protein>
<dbReference type="STRING" id="1395513.P343_12865"/>
<dbReference type="InterPro" id="IPR010982">
    <property type="entry name" value="Lambda_DNA-bd_dom_sf"/>
</dbReference>
<dbReference type="CDD" id="cd00093">
    <property type="entry name" value="HTH_XRE"/>
    <property type="match status" value="1"/>
</dbReference>
<sequence>MKINNRIRQYIENNGLKFGFVAERSSIDDSKFSRMMTDQQAIKTDEYEKICKVLEVPTSYFFDDQFLETKNKQEQEAI</sequence>
<dbReference type="Proteomes" id="UP000018296">
    <property type="component" value="Unassembled WGS sequence"/>
</dbReference>
<proteinExistence type="predicted"/>
<accession>V6IVG7</accession>
<dbReference type="AlphaFoldDB" id="V6IVG7"/>
<dbReference type="GO" id="GO:0003677">
    <property type="term" value="F:DNA binding"/>
    <property type="evidence" value="ECO:0007669"/>
    <property type="project" value="InterPro"/>
</dbReference>
<gene>
    <name evidence="1" type="ORF">P343_12865</name>
</gene>
<dbReference type="Gene3D" id="1.10.260.40">
    <property type="entry name" value="lambda repressor-like DNA-binding domains"/>
    <property type="match status" value="1"/>
</dbReference>
<dbReference type="PATRIC" id="fig|1395513.3.peg.2609"/>
<evidence type="ECO:0000313" key="2">
    <source>
        <dbReference type="Proteomes" id="UP000018296"/>
    </source>
</evidence>
<organism evidence="1 2">
    <name type="scientific">Sporolactobacillus laevolacticus DSM 442</name>
    <dbReference type="NCBI Taxonomy" id="1395513"/>
    <lineage>
        <taxon>Bacteria</taxon>
        <taxon>Bacillati</taxon>
        <taxon>Bacillota</taxon>
        <taxon>Bacilli</taxon>
        <taxon>Bacillales</taxon>
        <taxon>Sporolactobacillaceae</taxon>
        <taxon>Sporolactobacillus</taxon>
    </lineage>
</organism>
<reference evidence="1 2" key="1">
    <citation type="journal article" date="2013" name="Genome Announc.">
        <title>Genome Sequence of Sporolactobacillus laevolacticus DSM442, an Efficient Polymer-Grade D-Lactate Producer from Agricultural Waste Cottonseed as a Nitrogen Source.</title>
        <authorList>
            <person name="Wang H."/>
            <person name="Wang L."/>
            <person name="Ju J."/>
            <person name="Yu B."/>
            <person name="Ma Y."/>
        </authorList>
    </citation>
    <scope>NUCLEOTIDE SEQUENCE [LARGE SCALE GENOMIC DNA]</scope>
    <source>
        <strain evidence="1 2">DSM 442</strain>
    </source>
</reference>
<dbReference type="EMBL" id="AWTC01000013">
    <property type="protein sequence ID" value="EST11120.1"/>
    <property type="molecule type" value="Genomic_DNA"/>
</dbReference>